<dbReference type="SMART" id="SM00448">
    <property type="entry name" value="REC"/>
    <property type="match status" value="1"/>
</dbReference>
<evidence type="ECO:0000313" key="4">
    <source>
        <dbReference type="EMBL" id="STQ91646.1"/>
    </source>
</evidence>
<evidence type="ECO:0000259" key="2">
    <source>
        <dbReference type="PROSITE" id="PS50110"/>
    </source>
</evidence>
<sequence length="242" mass="27340">MPTALIADDEPLLASSLAERLQVLWPDLNIVAVVKNGLEAVNELNRLSPDFAFLDIRMPGLSGLQVASTLRDTRVVFVTAFDEYAISAFDNAALDYLLKPVSDDRLLQCVTRLQRERKPQFDFNALLSSIHKEAAPLTWLTVGLGDITRLVAVDEVLFFQSADKYTEVVTAHERHLIRTSLKDLLPQLHPKSFAQVHRSYIVNLHVVARIERDILGRQRIEIKNTSHTLPLSRSFAGQFRQM</sequence>
<dbReference type="AlphaFoldDB" id="A0A377Q8P7"/>
<evidence type="ECO:0000313" key="5">
    <source>
        <dbReference type="EMBL" id="TCU82421.1"/>
    </source>
</evidence>
<dbReference type="InterPro" id="IPR001789">
    <property type="entry name" value="Sig_transdc_resp-reg_receiver"/>
</dbReference>
<proteinExistence type="predicted"/>
<evidence type="ECO:0000259" key="3">
    <source>
        <dbReference type="PROSITE" id="PS50930"/>
    </source>
</evidence>
<evidence type="ECO:0000313" key="7">
    <source>
        <dbReference type="Proteomes" id="UP000295794"/>
    </source>
</evidence>
<keyword evidence="7" id="KW-1185">Reference proteome</keyword>
<name>A0A377Q8P7_9NEIS</name>
<dbReference type="SMART" id="SM00850">
    <property type="entry name" value="LytTR"/>
    <property type="match status" value="1"/>
</dbReference>
<protein>
    <submittedName>
        <fullName evidence="5">LytTR family two component transcriptional regulator</fullName>
    </submittedName>
    <submittedName>
        <fullName evidence="4">Probable transcriptional regulatory protein YehT</fullName>
    </submittedName>
</protein>
<dbReference type="Gene3D" id="3.40.50.2300">
    <property type="match status" value="1"/>
</dbReference>
<dbReference type="EMBL" id="UGHR01000001">
    <property type="protein sequence ID" value="STQ91646.1"/>
    <property type="molecule type" value="Genomic_DNA"/>
</dbReference>
<evidence type="ECO:0000256" key="1">
    <source>
        <dbReference type="PROSITE-ProRule" id="PRU00169"/>
    </source>
</evidence>
<reference evidence="5 7" key="2">
    <citation type="submission" date="2019-03" db="EMBL/GenBank/DDBJ databases">
        <title>Genomic Encyclopedia of Type Strains, Phase IV (KMG-IV): sequencing the most valuable type-strain genomes for metagenomic binning, comparative biology and taxonomic classification.</title>
        <authorList>
            <person name="Goeker M."/>
        </authorList>
    </citation>
    <scope>NUCLEOTIDE SEQUENCE [LARGE SCALE GENOMIC DNA]</scope>
    <source>
        <strain evidence="5 7">DSM 3764</strain>
    </source>
</reference>
<dbReference type="OrthoDB" id="8889669at2"/>
<dbReference type="SUPFAM" id="SSF52172">
    <property type="entry name" value="CheY-like"/>
    <property type="match status" value="1"/>
</dbReference>
<dbReference type="EMBL" id="SMBT01000015">
    <property type="protein sequence ID" value="TCU82421.1"/>
    <property type="molecule type" value="Genomic_DNA"/>
</dbReference>
<organism evidence="4 6">
    <name type="scientific">Iodobacter fluviatilis</name>
    <dbReference type="NCBI Taxonomy" id="537"/>
    <lineage>
        <taxon>Bacteria</taxon>
        <taxon>Pseudomonadati</taxon>
        <taxon>Pseudomonadota</taxon>
        <taxon>Betaproteobacteria</taxon>
        <taxon>Neisseriales</taxon>
        <taxon>Chitinibacteraceae</taxon>
        <taxon>Iodobacter</taxon>
    </lineage>
</organism>
<dbReference type="Gene3D" id="2.40.50.1020">
    <property type="entry name" value="LytTr DNA-binding domain"/>
    <property type="match status" value="1"/>
</dbReference>
<accession>A0A377Q8P7</accession>
<dbReference type="GO" id="GO:0003677">
    <property type="term" value="F:DNA binding"/>
    <property type="evidence" value="ECO:0007669"/>
    <property type="project" value="InterPro"/>
</dbReference>
<feature type="modified residue" description="4-aspartylphosphate" evidence="1">
    <location>
        <position position="55"/>
    </location>
</feature>
<reference evidence="4 6" key="1">
    <citation type="submission" date="2018-06" db="EMBL/GenBank/DDBJ databases">
        <authorList>
            <consortium name="Pathogen Informatics"/>
            <person name="Doyle S."/>
        </authorList>
    </citation>
    <scope>NUCLEOTIDE SEQUENCE [LARGE SCALE GENOMIC DNA]</scope>
    <source>
        <strain evidence="4 6">NCTC11159</strain>
    </source>
</reference>
<feature type="domain" description="HTH LytTR-type" evidence="3">
    <location>
        <begin position="150"/>
        <end position="242"/>
    </location>
</feature>
<keyword evidence="1" id="KW-0597">Phosphoprotein</keyword>
<dbReference type="Proteomes" id="UP000295794">
    <property type="component" value="Unassembled WGS sequence"/>
</dbReference>
<gene>
    <name evidence="4" type="primary">yehT</name>
    <name evidence="5" type="ORF">EV682_11560</name>
    <name evidence="4" type="ORF">NCTC11159_02720</name>
</gene>
<dbReference type="PANTHER" id="PTHR37299:SF1">
    <property type="entry name" value="STAGE 0 SPORULATION PROTEIN A HOMOLOG"/>
    <property type="match status" value="1"/>
</dbReference>
<dbReference type="InterPro" id="IPR011006">
    <property type="entry name" value="CheY-like_superfamily"/>
</dbReference>
<dbReference type="PROSITE" id="PS50110">
    <property type="entry name" value="RESPONSE_REGULATORY"/>
    <property type="match status" value="1"/>
</dbReference>
<dbReference type="GO" id="GO:0000156">
    <property type="term" value="F:phosphorelay response regulator activity"/>
    <property type="evidence" value="ECO:0007669"/>
    <property type="project" value="InterPro"/>
</dbReference>
<dbReference type="PROSITE" id="PS50930">
    <property type="entry name" value="HTH_LYTTR"/>
    <property type="match status" value="1"/>
</dbReference>
<dbReference type="InterPro" id="IPR046947">
    <property type="entry name" value="LytR-like"/>
</dbReference>
<dbReference type="PANTHER" id="PTHR37299">
    <property type="entry name" value="TRANSCRIPTIONAL REGULATOR-RELATED"/>
    <property type="match status" value="1"/>
</dbReference>
<dbReference type="Pfam" id="PF04397">
    <property type="entry name" value="LytTR"/>
    <property type="match status" value="1"/>
</dbReference>
<dbReference type="RefSeq" id="WP_115227831.1">
    <property type="nucleotide sequence ID" value="NZ_CAWOLO010000015.1"/>
</dbReference>
<dbReference type="InterPro" id="IPR007492">
    <property type="entry name" value="LytTR_DNA-bd_dom"/>
</dbReference>
<evidence type="ECO:0000313" key="6">
    <source>
        <dbReference type="Proteomes" id="UP000255108"/>
    </source>
</evidence>
<dbReference type="Proteomes" id="UP000255108">
    <property type="component" value="Unassembled WGS sequence"/>
</dbReference>
<dbReference type="Pfam" id="PF00072">
    <property type="entry name" value="Response_reg"/>
    <property type="match status" value="1"/>
</dbReference>
<feature type="domain" description="Response regulatory" evidence="2">
    <location>
        <begin position="3"/>
        <end position="114"/>
    </location>
</feature>